<dbReference type="OrthoDB" id="68195at2"/>
<keyword evidence="5" id="KW-1185">Reference proteome</keyword>
<dbReference type="CDD" id="cd05379">
    <property type="entry name" value="CAP_bacterial"/>
    <property type="match status" value="1"/>
</dbReference>
<protein>
    <submittedName>
        <fullName evidence="4">CAP domain-containing protein</fullName>
    </submittedName>
</protein>
<dbReference type="PANTHER" id="PTHR31157:SF1">
    <property type="entry name" value="SCP DOMAIN-CONTAINING PROTEIN"/>
    <property type="match status" value="1"/>
</dbReference>
<dbReference type="InterPro" id="IPR014044">
    <property type="entry name" value="CAP_dom"/>
</dbReference>
<dbReference type="KEGG" id="lyd:D7I47_13500"/>
<evidence type="ECO:0000256" key="1">
    <source>
        <dbReference type="SAM" id="MobiDB-lite"/>
    </source>
</evidence>
<feature type="compositionally biased region" description="Gly residues" evidence="1">
    <location>
        <begin position="102"/>
        <end position="113"/>
    </location>
</feature>
<evidence type="ECO:0000256" key="2">
    <source>
        <dbReference type="SAM" id="Phobius"/>
    </source>
</evidence>
<dbReference type="SMART" id="SM00198">
    <property type="entry name" value="SCP"/>
    <property type="match status" value="1"/>
</dbReference>
<feature type="region of interest" description="Disordered" evidence="1">
    <location>
        <begin position="44"/>
        <end position="77"/>
    </location>
</feature>
<accession>A0A387BE43</accession>
<keyword evidence="2" id="KW-1133">Transmembrane helix</keyword>
<feature type="region of interest" description="Disordered" evidence="1">
    <location>
        <begin position="94"/>
        <end position="118"/>
    </location>
</feature>
<dbReference type="PANTHER" id="PTHR31157">
    <property type="entry name" value="SCP DOMAIN-CONTAINING PROTEIN"/>
    <property type="match status" value="1"/>
</dbReference>
<dbReference type="InterPro" id="IPR035940">
    <property type="entry name" value="CAP_sf"/>
</dbReference>
<dbReference type="RefSeq" id="WP_120763538.1">
    <property type="nucleotide sequence ID" value="NZ_CP032630.1"/>
</dbReference>
<dbReference type="Gene3D" id="3.40.33.10">
    <property type="entry name" value="CAP"/>
    <property type="match status" value="1"/>
</dbReference>
<dbReference type="Pfam" id="PF00188">
    <property type="entry name" value="CAP"/>
    <property type="match status" value="1"/>
</dbReference>
<evidence type="ECO:0000313" key="4">
    <source>
        <dbReference type="EMBL" id="AYF99169.1"/>
    </source>
</evidence>
<keyword evidence="2" id="KW-0472">Membrane</keyword>
<gene>
    <name evidence="4" type="ORF">D7I47_13500</name>
</gene>
<proteinExistence type="predicted"/>
<organism evidence="4 5">
    <name type="scientific">Protaetiibacter intestinalis</name>
    <dbReference type="NCBI Taxonomy" id="2419774"/>
    <lineage>
        <taxon>Bacteria</taxon>
        <taxon>Bacillati</taxon>
        <taxon>Actinomycetota</taxon>
        <taxon>Actinomycetes</taxon>
        <taxon>Micrococcales</taxon>
        <taxon>Microbacteriaceae</taxon>
        <taxon>Protaetiibacter</taxon>
    </lineage>
</organism>
<feature type="transmembrane region" description="Helical" evidence="2">
    <location>
        <begin position="20"/>
        <end position="41"/>
    </location>
</feature>
<evidence type="ECO:0000259" key="3">
    <source>
        <dbReference type="SMART" id="SM00198"/>
    </source>
</evidence>
<dbReference type="EMBL" id="CP032630">
    <property type="protein sequence ID" value="AYF99169.1"/>
    <property type="molecule type" value="Genomic_DNA"/>
</dbReference>
<feature type="domain" description="SCP" evidence="3">
    <location>
        <begin position="115"/>
        <end position="228"/>
    </location>
</feature>
<name>A0A387BE43_9MICO</name>
<dbReference type="SUPFAM" id="SSF55797">
    <property type="entry name" value="PR-1-like"/>
    <property type="match status" value="1"/>
</dbReference>
<sequence length="228" mass="22550">MGDSGGSVVAWWPAGRLGVLAAAVVVLLLAVGAVGGAAAMADASHTTRADREPVVDPVDPAPATPLPAAEPLAPKAAPSGPAVAASYYIPPAPVRSTRTRSGGSGGSGGGGSSAVGSSDVLSLTNARRAENGVGPLSSSSTLVQMACDWAAQMAGGVGLVHNNVRPPGARAWAENIAAGYRSASSVVDGWMNSSGHRANILNGTYTQMGACSADAADGTRYWVQKFAG</sequence>
<keyword evidence="2" id="KW-0812">Transmembrane</keyword>
<feature type="compositionally biased region" description="Basic and acidic residues" evidence="1">
    <location>
        <begin position="45"/>
        <end position="54"/>
    </location>
</feature>
<reference evidence="5" key="1">
    <citation type="submission" date="2018-09" db="EMBL/GenBank/DDBJ databases">
        <title>Genome sequencing of strain 2DFWR-13.</title>
        <authorList>
            <person name="Heo J."/>
            <person name="Kim S.-J."/>
            <person name="Kwon S.-W."/>
        </authorList>
    </citation>
    <scope>NUCLEOTIDE SEQUENCE [LARGE SCALE GENOMIC DNA]</scope>
    <source>
        <strain evidence="5">2DFWR-13</strain>
    </source>
</reference>
<feature type="compositionally biased region" description="Low complexity" evidence="1">
    <location>
        <begin position="66"/>
        <end position="77"/>
    </location>
</feature>
<evidence type="ECO:0000313" key="5">
    <source>
        <dbReference type="Proteomes" id="UP000278886"/>
    </source>
</evidence>
<dbReference type="Proteomes" id="UP000278886">
    <property type="component" value="Chromosome"/>
</dbReference>
<dbReference type="AlphaFoldDB" id="A0A387BE43"/>